<dbReference type="AlphaFoldDB" id="A0A4Q8AIC0"/>
<evidence type="ECO:0000313" key="2">
    <source>
        <dbReference type="Proteomes" id="UP000291483"/>
    </source>
</evidence>
<dbReference type="InterPro" id="IPR027417">
    <property type="entry name" value="P-loop_NTPase"/>
</dbReference>
<dbReference type="SUPFAM" id="SSF52540">
    <property type="entry name" value="P-loop containing nucleoside triphosphate hydrolases"/>
    <property type="match status" value="1"/>
</dbReference>
<dbReference type="OrthoDB" id="5015507at2"/>
<protein>
    <submittedName>
        <fullName evidence="1">MinD-like ATPase involved in chromosome partitioning or flagellar assembly</fullName>
    </submittedName>
</protein>
<dbReference type="Proteomes" id="UP000291483">
    <property type="component" value="Unassembled WGS sequence"/>
</dbReference>
<gene>
    <name evidence="1" type="ORF">EV379_0418</name>
</gene>
<proteinExistence type="predicted"/>
<comment type="caution">
    <text evidence="1">The sequence shown here is derived from an EMBL/GenBank/DDBJ whole genome shotgun (WGS) entry which is preliminary data.</text>
</comment>
<dbReference type="EMBL" id="SHLC01000001">
    <property type="protein sequence ID" value="RZU64124.1"/>
    <property type="molecule type" value="Genomic_DNA"/>
</dbReference>
<name>A0A4Q8AIC0_9MICO</name>
<keyword evidence="1" id="KW-0969">Cilium</keyword>
<reference evidence="1 2" key="1">
    <citation type="submission" date="2019-02" db="EMBL/GenBank/DDBJ databases">
        <title>Sequencing the genomes of 1000 actinobacteria strains.</title>
        <authorList>
            <person name="Klenk H.-P."/>
        </authorList>
    </citation>
    <scope>NUCLEOTIDE SEQUENCE [LARGE SCALE GENOMIC DNA]</scope>
    <source>
        <strain evidence="1 2">DSM 18319</strain>
    </source>
</reference>
<dbReference type="Gene3D" id="3.40.50.300">
    <property type="entry name" value="P-loop containing nucleotide triphosphate hydrolases"/>
    <property type="match status" value="1"/>
</dbReference>
<keyword evidence="2" id="KW-1185">Reference proteome</keyword>
<keyword evidence="1" id="KW-0282">Flagellum</keyword>
<evidence type="ECO:0000313" key="1">
    <source>
        <dbReference type="EMBL" id="RZU64124.1"/>
    </source>
</evidence>
<organism evidence="1 2">
    <name type="scientific">Microterricola gilva</name>
    <dbReference type="NCBI Taxonomy" id="393267"/>
    <lineage>
        <taxon>Bacteria</taxon>
        <taxon>Bacillati</taxon>
        <taxon>Actinomycetota</taxon>
        <taxon>Actinomycetes</taxon>
        <taxon>Micrococcales</taxon>
        <taxon>Microbacteriaceae</taxon>
        <taxon>Microterricola</taxon>
    </lineage>
</organism>
<accession>A0A4Q8AIC0</accession>
<keyword evidence="1" id="KW-0966">Cell projection</keyword>
<sequence>MAARPLSPLATLGAMPLSMLTATARTARAVAESDSAIRQPIATSRRVGFVQLHGGSGLSTTAAAVASVLAPRRSGRVLGVDAAGGPLGFGWHAGTAEPTAPSAPTVQSERRQRARDGADAVAGLPQAASGLFTLRVGDAGAPASTVTWAAEVSSIARFFDLVCTDWGVRPWQSDLAEIAGSSHVVCLLARAERRAAEEAVAMIAALQGQESGPRVVLALVDVANGRRRDAGRVLETVAGHAGVPVLGMPFDAARAAGRPARSPSRLAAARLAGTIVSSAIAPPVTVTREGVLA</sequence>
<dbReference type="RefSeq" id="WP_130504692.1">
    <property type="nucleotide sequence ID" value="NZ_SHLC01000001.1"/>
</dbReference>